<protein>
    <recommendedName>
        <fullName evidence="1">F-box domain-containing protein</fullName>
    </recommendedName>
</protein>
<evidence type="ECO:0000259" key="1">
    <source>
        <dbReference type="Pfam" id="PF00646"/>
    </source>
</evidence>
<gene>
    <name evidence="2" type="ORF">VKT23_006294</name>
</gene>
<dbReference type="EMBL" id="JBANRG010000008">
    <property type="protein sequence ID" value="KAK7464130.1"/>
    <property type="molecule type" value="Genomic_DNA"/>
</dbReference>
<accession>A0ABR1JRR3</accession>
<dbReference type="Proteomes" id="UP001498398">
    <property type="component" value="Unassembled WGS sequence"/>
</dbReference>
<organism evidence="2 3">
    <name type="scientific">Marasmiellus scandens</name>
    <dbReference type="NCBI Taxonomy" id="2682957"/>
    <lineage>
        <taxon>Eukaryota</taxon>
        <taxon>Fungi</taxon>
        <taxon>Dikarya</taxon>
        <taxon>Basidiomycota</taxon>
        <taxon>Agaricomycotina</taxon>
        <taxon>Agaricomycetes</taxon>
        <taxon>Agaricomycetidae</taxon>
        <taxon>Agaricales</taxon>
        <taxon>Marasmiineae</taxon>
        <taxon>Omphalotaceae</taxon>
        <taxon>Marasmiellus</taxon>
    </lineage>
</organism>
<proteinExistence type="predicted"/>
<comment type="caution">
    <text evidence="2">The sequence shown here is derived from an EMBL/GenBank/DDBJ whole genome shotgun (WGS) entry which is preliminary data.</text>
</comment>
<name>A0ABR1JRR3_9AGAR</name>
<dbReference type="Pfam" id="PF00646">
    <property type="entry name" value="F-box"/>
    <property type="match status" value="1"/>
</dbReference>
<sequence length="419" mass="47816">MRSPVEVQHHVLDGLSPVGRIRFSLTSKQSHQIVSSYNLIAFWITRILSRYFDTPSDIVYFRSLQYALGVIISGSSAIQFFDSTTYPDSDLDLYVKISNAISLMKFLLQKGYVIMPDQSSDWQVTFAEALNKSSMTGREHDDAERALPQREDYDIAGIAAIFNFKKQGKHVQVIACWNTPLEAILHFHSTCVLNLISHSHAYSLYPYATFEDRISIHIPIERMSSVTDADFVKRRMARQKYVHRGWRTAPTPSAAAYLCPNSEFRNELRYVGDSKCWTVPLELLPELGDLNRSVPMRLEDDPVRANVWRNNSTTLNAFRVEHNVLYTSKTQLRNAYCISGTIWDQISPFFSDRGLGLVDSEYVRLIHKLCKAYNKNVTINGEKIASVRSLEDTVEDCVQKIVSIFFTNAEHSEGVAYDL</sequence>
<keyword evidence="3" id="KW-1185">Reference proteome</keyword>
<feature type="domain" description="F-box" evidence="1">
    <location>
        <begin position="4"/>
        <end position="39"/>
    </location>
</feature>
<evidence type="ECO:0000313" key="3">
    <source>
        <dbReference type="Proteomes" id="UP001498398"/>
    </source>
</evidence>
<dbReference type="InterPro" id="IPR001810">
    <property type="entry name" value="F-box_dom"/>
</dbReference>
<evidence type="ECO:0000313" key="2">
    <source>
        <dbReference type="EMBL" id="KAK7464130.1"/>
    </source>
</evidence>
<reference evidence="2 3" key="1">
    <citation type="submission" date="2024-01" db="EMBL/GenBank/DDBJ databases">
        <title>A draft genome for the cacao thread blight pathogen Marasmiellus scandens.</title>
        <authorList>
            <person name="Baruah I.K."/>
            <person name="Leung J."/>
            <person name="Bukari Y."/>
            <person name="Amoako-Attah I."/>
            <person name="Meinhardt L.W."/>
            <person name="Bailey B.A."/>
            <person name="Cohen S.P."/>
        </authorList>
    </citation>
    <scope>NUCLEOTIDE SEQUENCE [LARGE SCALE GENOMIC DNA]</scope>
    <source>
        <strain evidence="2 3">GH-19</strain>
    </source>
</reference>